<feature type="non-terminal residue" evidence="1">
    <location>
        <position position="1"/>
    </location>
</feature>
<gene>
    <name evidence="1" type="ORF">ACFS5M_12560</name>
</gene>
<organism evidence="1 2">
    <name type="scientific">Lacinutrix iliipiscaria</name>
    <dbReference type="NCBI Taxonomy" id="1230532"/>
    <lineage>
        <taxon>Bacteria</taxon>
        <taxon>Pseudomonadati</taxon>
        <taxon>Bacteroidota</taxon>
        <taxon>Flavobacteriia</taxon>
        <taxon>Flavobacteriales</taxon>
        <taxon>Flavobacteriaceae</taxon>
        <taxon>Lacinutrix</taxon>
    </lineage>
</organism>
<accession>A0ABW5WQD7</accession>
<proteinExistence type="predicted"/>
<dbReference type="Proteomes" id="UP001597533">
    <property type="component" value="Unassembled WGS sequence"/>
</dbReference>
<evidence type="ECO:0000313" key="2">
    <source>
        <dbReference type="Proteomes" id="UP001597533"/>
    </source>
</evidence>
<name>A0ABW5WQD7_9FLAO</name>
<feature type="non-terminal residue" evidence="1">
    <location>
        <position position="371"/>
    </location>
</feature>
<protein>
    <recommendedName>
        <fullName evidence="3">HYR domain-containing protein</fullName>
    </recommendedName>
</protein>
<evidence type="ECO:0000313" key="1">
    <source>
        <dbReference type="EMBL" id="MFD2824506.1"/>
    </source>
</evidence>
<keyword evidence="2" id="KW-1185">Reference proteome</keyword>
<dbReference type="EMBL" id="JBHUOV010000012">
    <property type="protein sequence ID" value="MFD2824506.1"/>
    <property type="molecule type" value="Genomic_DNA"/>
</dbReference>
<comment type="caution">
    <text evidence="1">The sequence shown here is derived from an EMBL/GenBank/DDBJ whole genome shotgun (WGS) entry which is preliminary data.</text>
</comment>
<evidence type="ECO:0008006" key="3">
    <source>
        <dbReference type="Google" id="ProtNLM"/>
    </source>
</evidence>
<sequence length="371" mass="38365">DYAFTNLSATCGAGGTITVTYTVSDDCNNESTLTATLTLEDSTGPDLSACNVTDLEVECTATDNESIADAWNAANIATLETCPIDACDANAVFTVVSDYDYNNLNTVCGPCGNITVTYTVSDDCGNESTLSATLSFGDATGPDLSNCTVVDETIECNGTDNEAIADAWNQANIDELVACADDINVTITSDYAFTNLSTTCGAGGTITVIYTATDDCDNSSTLTATLTLEDSTGPDLSACTVVDETIECNGTDNEAIADAWNADNIAALETCGTDACDTDATFTVVSDYAFTNLSATCGAGGTITVTYTVSDDCDNESTLTATLTLEDSTPPDLTVCTEVIDETLECNGADNESIADAWNQDNIDALTVCPG</sequence>
<reference evidence="2" key="1">
    <citation type="journal article" date="2019" name="Int. J. Syst. Evol. Microbiol.">
        <title>The Global Catalogue of Microorganisms (GCM) 10K type strain sequencing project: providing services to taxonomists for standard genome sequencing and annotation.</title>
        <authorList>
            <consortium name="The Broad Institute Genomics Platform"/>
            <consortium name="The Broad Institute Genome Sequencing Center for Infectious Disease"/>
            <person name="Wu L."/>
            <person name="Ma J."/>
        </authorList>
    </citation>
    <scope>NUCLEOTIDE SEQUENCE [LARGE SCALE GENOMIC DNA]</scope>
    <source>
        <strain evidence="2">KCTC 32141</strain>
    </source>
</reference>